<dbReference type="AlphaFoldDB" id="A0A091BGC1"/>
<dbReference type="Pfam" id="PF04328">
    <property type="entry name" value="Sel_put"/>
    <property type="match status" value="1"/>
</dbReference>
<sequence>MIPTIRSLGRKLAQTARLACGVPDYDAYLKHQREKHPDAAPMSYEAFFADRLQARYRRGASRCC</sequence>
<reference evidence="1 2" key="1">
    <citation type="submission" date="2013-09" db="EMBL/GenBank/DDBJ databases">
        <title>Genome sequencing of Arenimonas oryziterrae.</title>
        <authorList>
            <person name="Chen F."/>
            <person name="Wang G."/>
        </authorList>
    </citation>
    <scope>NUCLEOTIDE SEQUENCE [LARGE SCALE GENOMIC DNA]</scope>
    <source>
        <strain evidence="1 2">YC6267</strain>
    </source>
</reference>
<evidence type="ECO:0000313" key="2">
    <source>
        <dbReference type="Proteomes" id="UP000029385"/>
    </source>
</evidence>
<dbReference type="OrthoDB" id="9814284at2"/>
<evidence type="ECO:0008006" key="3">
    <source>
        <dbReference type="Google" id="ProtNLM"/>
    </source>
</evidence>
<protein>
    <recommendedName>
        <fullName evidence="3">YbdD/YjiX family protein</fullName>
    </recommendedName>
</protein>
<dbReference type="InterPro" id="IPR007423">
    <property type="entry name" value="Sel_put"/>
</dbReference>
<dbReference type="Proteomes" id="UP000029385">
    <property type="component" value="Unassembled WGS sequence"/>
</dbReference>
<dbReference type="eggNOG" id="COG2879">
    <property type="taxonomic scope" value="Bacteria"/>
</dbReference>
<proteinExistence type="predicted"/>
<dbReference type="PANTHER" id="PTHR38453">
    <property type="entry name" value="CYTOPLASMIC PROTEIN-RELATED"/>
    <property type="match status" value="1"/>
</dbReference>
<accession>A0A091BGC1</accession>
<dbReference type="RefSeq" id="WP_022968274.1">
    <property type="nucleotide sequence ID" value="NZ_ATVD01000001.1"/>
</dbReference>
<name>A0A091BGC1_9GAMM</name>
<organism evidence="1 2">
    <name type="scientific">Arenimonas oryziterrae DSM 21050 = YC6267</name>
    <dbReference type="NCBI Taxonomy" id="1121015"/>
    <lineage>
        <taxon>Bacteria</taxon>
        <taxon>Pseudomonadati</taxon>
        <taxon>Pseudomonadota</taxon>
        <taxon>Gammaproteobacteria</taxon>
        <taxon>Lysobacterales</taxon>
        <taxon>Lysobacteraceae</taxon>
        <taxon>Arenimonas</taxon>
    </lineage>
</organism>
<dbReference type="PATRIC" id="fig|1121015.4.peg.1295"/>
<dbReference type="STRING" id="1121015.GCA_000420545_00619"/>
<evidence type="ECO:0000313" key="1">
    <source>
        <dbReference type="EMBL" id="KFN43405.1"/>
    </source>
</evidence>
<comment type="caution">
    <text evidence="1">The sequence shown here is derived from an EMBL/GenBank/DDBJ whole genome shotgun (WGS) entry which is preliminary data.</text>
</comment>
<gene>
    <name evidence="1" type="ORF">N789_09020</name>
</gene>
<dbReference type="PANTHER" id="PTHR38453:SF1">
    <property type="entry name" value="CYTOPLASMIC PROTEIN"/>
    <property type="match status" value="1"/>
</dbReference>
<keyword evidence="2" id="KW-1185">Reference proteome</keyword>
<dbReference type="EMBL" id="AVCI01000005">
    <property type="protein sequence ID" value="KFN43405.1"/>
    <property type="molecule type" value="Genomic_DNA"/>
</dbReference>